<keyword evidence="2 5" id="KW-0479">Metal-binding</keyword>
<dbReference type="InterPro" id="IPR050610">
    <property type="entry name" value="APOBEC_Cyt_Deaminase"/>
</dbReference>
<sequence length="203" mass="23586">MLGEIPRHLIDPDTFTYNFTSDPSVSGQHQTYLCYKVECHDNDTWAPLDQHKGILPNQALNNLSCYEDFHAEQYFLYLISFWKLDWAQCCRVTWFISWSTCFSCAQQVATFHWENRCVSLHIFIARIYNYLPGYEGLCMLQRAGTQISIMTSGSLGNLPPPNPLGELPSHLFGQNWVTWLLANQLLIRKEDWLRPIRIHPGDT</sequence>
<evidence type="ECO:0000313" key="7">
    <source>
        <dbReference type="Ensembl" id="ENSPTEP00000017623.1"/>
    </source>
</evidence>
<keyword evidence="5" id="KW-0677">Repeat</keyword>
<evidence type="ECO:0000259" key="6">
    <source>
        <dbReference type="PROSITE" id="PS51747"/>
    </source>
</evidence>
<dbReference type="PANTHER" id="PTHR13857">
    <property type="entry name" value="MRNA EDITING ENZYME"/>
    <property type="match status" value="1"/>
</dbReference>
<comment type="subunit">
    <text evidence="5">Homodimer.</text>
</comment>
<name>A0A8C9HB70_9PRIM</name>
<dbReference type="GO" id="GO:0000932">
    <property type="term" value="C:P-body"/>
    <property type="evidence" value="ECO:0007669"/>
    <property type="project" value="UniProtKB-SubCell"/>
</dbReference>
<comment type="function">
    <text evidence="5">DNA deaminase (cytidine deaminase) which acts as an inhibitor of retrovirus replication and retrotransposon mobility. After the penetration of retroviral nucleocapsids into target cells of infection and the initiation of reverse transcription, it can induce the conversion of cytosine to uracil in the minus-sense single-strand viral DNA, leading to G-to-A hypermutations in the subsequent plus-strand viral DNA. The resultant detrimental levels of mutations in the proviral genome, along with a deamination-independent mechanism that works prior to the proviral integration, together exert efficient antiretroviral effects in infected target cells. Selectively targets single-stranded DNA and does not deaminate double-stranded DNA or single- or double-stranded RNA.</text>
</comment>
<dbReference type="InterPro" id="IPR002125">
    <property type="entry name" value="CMP_dCMP_dom"/>
</dbReference>
<keyword evidence="4 5" id="KW-0862">Zinc</keyword>
<dbReference type="EC" id="3.5.4.-" evidence="5"/>
<dbReference type="GO" id="GO:0005634">
    <property type="term" value="C:nucleus"/>
    <property type="evidence" value="ECO:0007669"/>
    <property type="project" value="UniProtKB-SubCell"/>
</dbReference>
<dbReference type="CDD" id="cd01283">
    <property type="entry name" value="cytidine_deaminase"/>
    <property type="match status" value="1"/>
</dbReference>
<dbReference type="GO" id="GO:0070383">
    <property type="term" value="P:DNA cytosine deamination"/>
    <property type="evidence" value="ECO:0007669"/>
    <property type="project" value="UniProtKB-UniRule"/>
</dbReference>
<organism evidence="7 8">
    <name type="scientific">Piliocolobus tephrosceles</name>
    <name type="common">Ugandan red Colobus</name>
    <dbReference type="NCBI Taxonomy" id="591936"/>
    <lineage>
        <taxon>Eukaryota</taxon>
        <taxon>Metazoa</taxon>
        <taxon>Chordata</taxon>
        <taxon>Craniata</taxon>
        <taxon>Vertebrata</taxon>
        <taxon>Euteleostomi</taxon>
        <taxon>Mammalia</taxon>
        <taxon>Eutheria</taxon>
        <taxon>Euarchontoglires</taxon>
        <taxon>Primates</taxon>
        <taxon>Haplorrhini</taxon>
        <taxon>Catarrhini</taxon>
        <taxon>Cercopithecidae</taxon>
        <taxon>Colobinae</taxon>
        <taxon>Piliocolobus</taxon>
    </lineage>
</organism>
<evidence type="ECO:0000256" key="1">
    <source>
        <dbReference type="ARBA" id="ARBA00001947"/>
    </source>
</evidence>
<comment type="subcellular location">
    <subcellularLocation>
        <location evidence="5">Cytoplasm</location>
    </subcellularLocation>
    <subcellularLocation>
        <location evidence="5">Nucleus</location>
    </subcellularLocation>
    <subcellularLocation>
        <location evidence="5">Cytoplasm</location>
        <location evidence="5">P-body</location>
    </subcellularLocation>
    <text evidence="5">Mainly cytoplasmic, small amount are found in the nucleus.</text>
</comment>
<dbReference type="GO" id="GO:0008270">
    <property type="term" value="F:zinc ion binding"/>
    <property type="evidence" value="ECO:0007669"/>
    <property type="project" value="UniProtKB-UniRule"/>
</dbReference>
<evidence type="ECO:0000256" key="4">
    <source>
        <dbReference type="ARBA" id="ARBA00022833"/>
    </source>
</evidence>
<dbReference type="Pfam" id="PF18782">
    <property type="entry name" value="NAD2"/>
    <property type="match status" value="1"/>
</dbReference>
<dbReference type="PROSITE" id="PS51747">
    <property type="entry name" value="CYT_DCMP_DEAMINASES_2"/>
    <property type="match status" value="1"/>
</dbReference>
<keyword evidence="5" id="KW-0539">Nucleus</keyword>
<dbReference type="GO" id="GO:0051607">
    <property type="term" value="P:defense response to virus"/>
    <property type="evidence" value="ECO:0007669"/>
    <property type="project" value="UniProtKB-UniRule"/>
</dbReference>
<evidence type="ECO:0000256" key="5">
    <source>
        <dbReference type="RuleBase" id="RU367054"/>
    </source>
</evidence>
<keyword evidence="5" id="KW-0391">Immunity</keyword>
<dbReference type="Ensembl" id="ENSPTET00000025977.1">
    <property type="protein sequence ID" value="ENSPTEP00000017623.1"/>
    <property type="gene ID" value="ENSPTEG00000019150.1"/>
</dbReference>
<protein>
    <recommendedName>
        <fullName evidence="5">DNA dC-&gt;dU-editing enzyme APOBEC-3G</fullName>
        <ecNumber evidence="5">3.5.4.-</ecNumber>
    </recommendedName>
    <alternativeName>
        <fullName evidence="5">Deoxycytidine deaminase</fullName>
    </alternativeName>
</protein>
<keyword evidence="5" id="KW-0597">Phosphoprotein</keyword>
<evidence type="ECO:0000256" key="3">
    <source>
        <dbReference type="ARBA" id="ARBA00022801"/>
    </source>
</evidence>
<keyword evidence="8" id="KW-1185">Reference proteome</keyword>
<dbReference type="Gene3D" id="3.40.140.10">
    <property type="entry name" value="Cytidine Deaminase, domain 2"/>
    <property type="match status" value="1"/>
</dbReference>
<comment type="cofactor">
    <cofactor evidence="1 5">
        <name>Zn(2+)</name>
        <dbReference type="ChEBI" id="CHEBI:29105"/>
    </cofactor>
</comment>
<dbReference type="AlphaFoldDB" id="A0A8C9HB70"/>
<keyword evidence="5" id="KW-0399">Innate immunity</keyword>
<comment type="domain">
    <text evidence="5">The CMP/dCMP deaminase domain 1 mediates RNA binding, RNA-dependent oligomerization and virion incorporation whereas the CMP/dCMP deaminase domain 2 confers deoxycytidine deaminase activity and substrate sequence specificity.</text>
</comment>
<proteinExistence type="inferred from homology"/>
<dbReference type="GO" id="GO:1990904">
    <property type="term" value="C:ribonucleoprotein complex"/>
    <property type="evidence" value="ECO:0007669"/>
    <property type="project" value="UniProtKB-UniRule"/>
</dbReference>
<dbReference type="GO" id="GO:0010526">
    <property type="term" value="P:transposable element silencing"/>
    <property type="evidence" value="ECO:0007669"/>
    <property type="project" value="UniProtKB-UniRule"/>
</dbReference>
<accession>A0A8C9HB70</accession>
<feature type="domain" description="CMP/dCMP-type deaminase" evidence="6">
    <location>
        <begin position="27"/>
        <end position="148"/>
    </location>
</feature>
<dbReference type="GO" id="GO:0004126">
    <property type="term" value="F:cytidine deaminase activity"/>
    <property type="evidence" value="ECO:0007669"/>
    <property type="project" value="UniProtKB-UniRule"/>
</dbReference>
<evidence type="ECO:0000313" key="8">
    <source>
        <dbReference type="Proteomes" id="UP000694416"/>
    </source>
</evidence>
<evidence type="ECO:0000256" key="2">
    <source>
        <dbReference type="ARBA" id="ARBA00022723"/>
    </source>
</evidence>
<comment type="similarity">
    <text evidence="5">Belongs to the cytidine and deoxycytidylate deaminase family.</text>
</comment>
<dbReference type="GO" id="GO:0003723">
    <property type="term" value="F:RNA binding"/>
    <property type="evidence" value="ECO:0007669"/>
    <property type="project" value="TreeGrafter"/>
</dbReference>
<reference evidence="7" key="1">
    <citation type="submission" date="2025-08" db="UniProtKB">
        <authorList>
            <consortium name="Ensembl"/>
        </authorList>
    </citation>
    <scope>IDENTIFICATION</scope>
</reference>
<dbReference type="Proteomes" id="UP000694416">
    <property type="component" value="Unplaced"/>
</dbReference>
<dbReference type="GO" id="GO:0016554">
    <property type="term" value="P:cytidine to uridine editing"/>
    <property type="evidence" value="ECO:0007669"/>
    <property type="project" value="TreeGrafter"/>
</dbReference>
<keyword evidence="5" id="KW-0963">Cytoplasm</keyword>
<dbReference type="GO" id="GO:0045869">
    <property type="term" value="P:negative regulation of single stranded viral RNA replication via double stranded DNA intermediate"/>
    <property type="evidence" value="ECO:0007669"/>
    <property type="project" value="TreeGrafter"/>
</dbReference>
<reference evidence="7" key="2">
    <citation type="submission" date="2025-09" db="UniProtKB">
        <authorList>
            <consortium name="Ensembl"/>
        </authorList>
    </citation>
    <scope>IDENTIFICATION</scope>
</reference>
<keyword evidence="5" id="KW-0051">Antiviral defense</keyword>
<dbReference type="PANTHER" id="PTHR13857:SF20">
    <property type="entry name" value="DNA DC-DU-EDITING ENZYME APOBEC-3G"/>
    <property type="match status" value="1"/>
</dbReference>
<comment type="catalytic activity">
    <reaction evidence="5">
        <text>a 2'-deoxycytidine in single-stranded DNA + H2O + H(+) = a 2'-deoxyuridine in single-stranded DNA + NH4(+)</text>
        <dbReference type="Rhea" id="RHEA:50948"/>
        <dbReference type="Rhea" id="RHEA-COMP:12846"/>
        <dbReference type="Rhea" id="RHEA-COMP:12847"/>
        <dbReference type="ChEBI" id="CHEBI:15377"/>
        <dbReference type="ChEBI" id="CHEBI:15378"/>
        <dbReference type="ChEBI" id="CHEBI:28938"/>
        <dbReference type="ChEBI" id="CHEBI:85452"/>
        <dbReference type="ChEBI" id="CHEBI:133902"/>
    </reaction>
</comment>
<dbReference type="GO" id="GO:0045087">
    <property type="term" value="P:innate immune response"/>
    <property type="evidence" value="ECO:0007669"/>
    <property type="project" value="UniProtKB-UniRule"/>
</dbReference>
<keyword evidence="3 5" id="KW-0378">Hydrolase</keyword>